<dbReference type="Proteomes" id="UP000318878">
    <property type="component" value="Unassembled WGS sequence"/>
</dbReference>
<gene>
    <name evidence="2" type="ORF">Enr8_32860</name>
</gene>
<dbReference type="AlphaFoldDB" id="A0A5C5V0X1"/>
<sequence>MALLCDCDSGRAARNDQPRAGVDRALERDRLVAIEIDFDTESQQASMESLLGGQAKTSVAPQQESHRAANKGSAAIGNDECTTLIRHSGFDINHLVGSISLARALGYLWRFALPSWADLKAEPRSVKRRRADRSIGDVEHAGESLRPFDIAGRAVLAAVPFDRGDRRQAGRQAGRVEE</sequence>
<reference evidence="2 3" key="1">
    <citation type="submission" date="2019-02" db="EMBL/GenBank/DDBJ databases">
        <title>Deep-cultivation of Planctomycetes and their phenomic and genomic characterization uncovers novel biology.</title>
        <authorList>
            <person name="Wiegand S."/>
            <person name="Jogler M."/>
            <person name="Boedeker C."/>
            <person name="Pinto D."/>
            <person name="Vollmers J."/>
            <person name="Rivas-Marin E."/>
            <person name="Kohn T."/>
            <person name="Peeters S.H."/>
            <person name="Heuer A."/>
            <person name="Rast P."/>
            <person name="Oberbeckmann S."/>
            <person name="Bunk B."/>
            <person name="Jeske O."/>
            <person name="Meyerdierks A."/>
            <person name="Storesund J.E."/>
            <person name="Kallscheuer N."/>
            <person name="Luecker S."/>
            <person name="Lage O.M."/>
            <person name="Pohl T."/>
            <person name="Merkel B.J."/>
            <person name="Hornburger P."/>
            <person name="Mueller R.-W."/>
            <person name="Bruemmer F."/>
            <person name="Labrenz M."/>
            <person name="Spormann A.M."/>
            <person name="Op Den Camp H."/>
            <person name="Overmann J."/>
            <person name="Amann R."/>
            <person name="Jetten M.S.M."/>
            <person name="Mascher T."/>
            <person name="Medema M.H."/>
            <person name="Devos D.P."/>
            <person name="Kaster A.-K."/>
            <person name="Ovreas L."/>
            <person name="Rohde M."/>
            <person name="Galperin M.Y."/>
            <person name="Jogler C."/>
        </authorList>
    </citation>
    <scope>NUCLEOTIDE SEQUENCE [LARGE SCALE GENOMIC DNA]</scope>
    <source>
        <strain evidence="2 3">Enr8</strain>
    </source>
</reference>
<proteinExistence type="predicted"/>
<evidence type="ECO:0000313" key="2">
    <source>
        <dbReference type="EMBL" id="TWT31365.1"/>
    </source>
</evidence>
<name>A0A5C5V0X1_9BACT</name>
<evidence type="ECO:0000313" key="3">
    <source>
        <dbReference type="Proteomes" id="UP000318878"/>
    </source>
</evidence>
<protein>
    <submittedName>
        <fullName evidence="2">Uncharacterized protein</fullName>
    </submittedName>
</protein>
<comment type="caution">
    <text evidence="2">The sequence shown here is derived from an EMBL/GenBank/DDBJ whole genome shotgun (WGS) entry which is preliminary data.</text>
</comment>
<organism evidence="2 3">
    <name type="scientific">Blastopirellula retiformator</name>
    <dbReference type="NCBI Taxonomy" id="2527970"/>
    <lineage>
        <taxon>Bacteria</taxon>
        <taxon>Pseudomonadati</taxon>
        <taxon>Planctomycetota</taxon>
        <taxon>Planctomycetia</taxon>
        <taxon>Pirellulales</taxon>
        <taxon>Pirellulaceae</taxon>
        <taxon>Blastopirellula</taxon>
    </lineage>
</organism>
<dbReference type="EMBL" id="SJPF01000004">
    <property type="protein sequence ID" value="TWT31365.1"/>
    <property type="molecule type" value="Genomic_DNA"/>
</dbReference>
<evidence type="ECO:0000256" key="1">
    <source>
        <dbReference type="SAM" id="MobiDB-lite"/>
    </source>
</evidence>
<keyword evidence="3" id="KW-1185">Reference proteome</keyword>
<feature type="region of interest" description="Disordered" evidence="1">
    <location>
        <begin position="51"/>
        <end position="73"/>
    </location>
</feature>
<accession>A0A5C5V0X1</accession>